<evidence type="ECO:0000256" key="6">
    <source>
        <dbReference type="SAM" id="MobiDB-lite"/>
    </source>
</evidence>
<organism evidence="8 9">
    <name type="scientific">Actinomadura violacea</name>
    <dbReference type="NCBI Taxonomy" id="2819934"/>
    <lineage>
        <taxon>Bacteria</taxon>
        <taxon>Bacillati</taxon>
        <taxon>Actinomycetota</taxon>
        <taxon>Actinomycetes</taxon>
        <taxon>Streptosporangiales</taxon>
        <taxon>Thermomonosporaceae</taxon>
        <taxon>Actinomadura</taxon>
    </lineage>
</organism>
<dbReference type="PRINTS" id="PR00344">
    <property type="entry name" value="BCTRLSENSOR"/>
</dbReference>
<dbReference type="SMART" id="SM00387">
    <property type="entry name" value="HATPase_c"/>
    <property type="match status" value="1"/>
</dbReference>
<sequence>MDGIRDYLVIGAGPAGLQLGHLLQRAGRDHVILESGPGPGTFYRTFPRHRRMIFINKPHTGWDDPELNLRMDWNSGGRVAVVLARDGDRVELAVRDDGVGFDPADAERIFQRFTRGAQGRGRRFGLGLALVREVVESHGGTIDAVGRPGAGASFTVRLPAASPGAKPRPALRRRRVDTAPAR</sequence>
<dbReference type="SUPFAM" id="SSF51905">
    <property type="entry name" value="FAD/NAD(P)-binding domain"/>
    <property type="match status" value="1"/>
</dbReference>
<accession>A0ABS3S6Y3</accession>
<dbReference type="Gene3D" id="3.30.565.10">
    <property type="entry name" value="Histidine kinase-like ATPase, C-terminal domain"/>
    <property type="match status" value="1"/>
</dbReference>
<dbReference type="CDD" id="cd00075">
    <property type="entry name" value="HATPase"/>
    <property type="match status" value="1"/>
</dbReference>
<keyword evidence="3" id="KW-0808">Transferase</keyword>
<evidence type="ECO:0000256" key="5">
    <source>
        <dbReference type="ARBA" id="ARBA00023012"/>
    </source>
</evidence>
<keyword evidence="9" id="KW-1185">Reference proteome</keyword>
<dbReference type="Pfam" id="PF13738">
    <property type="entry name" value="Pyr_redox_3"/>
    <property type="match status" value="1"/>
</dbReference>
<dbReference type="InterPro" id="IPR004358">
    <property type="entry name" value="Sig_transdc_His_kin-like_C"/>
</dbReference>
<reference evidence="8 9" key="1">
    <citation type="submission" date="2021-03" db="EMBL/GenBank/DDBJ databases">
        <title>Actinomadura violae sp. nov., isolated from lichen in Thailand.</title>
        <authorList>
            <person name="Kanchanasin P."/>
            <person name="Saeng-In P."/>
            <person name="Phongsopitanun W."/>
            <person name="Yuki M."/>
            <person name="Kudo T."/>
            <person name="Ohkuma M."/>
            <person name="Tanasupawat S."/>
        </authorList>
    </citation>
    <scope>NUCLEOTIDE SEQUENCE [LARGE SCALE GENOMIC DNA]</scope>
    <source>
        <strain evidence="8 9">LCR2-06</strain>
    </source>
</reference>
<dbReference type="SUPFAM" id="SSF55874">
    <property type="entry name" value="ATPase domain of HSP90 chaperone/DNA topoisomerase II/histidine kinase"/>
    <property type="match status" value="1"/>
</dbReference>
<protein>
    <recommendedName>
        <fullName evidence="2">histidine kinase</fullName>
        <ecNumber evidence="2">2.7.13.3</ecNumber>
    </recommendedName>
</protein>
<evidence type="ECO:0000256" key="1">
    <source>
        <dbReference type="ARBA" id="ARBA00000085"/>
    </source>
</evidence>
<dbReference type="InterPro" id="IPR036188">
    <property type="entry name" value="FAD/NAD-bd_sf"/>
</dbReference>
<keyword evidence="5" id="KW-0902">Two-component regulatory system</keyword>
<comment type="caution">
    <text evidence="8">The sequence shown here is derived from an EMBL/GenBank/DDBJ whole genome shotgun (WGS) entry which is preliminary data.</text>
</comment>
<dbReference type="InterPro" id="IPR050736">
    <property type="entry name" value="Sensor_HK_Regulatory"/>
</dbReference>
<keyword evidence="4" id="KW-0418">Kinase</keyword>
<dbReference type="RefSeq" id="WP_208251545.1">
    <property type="nucleotide sequence ID" value="NZ_JAGEPF010000038.1"/>
</dbReference>
<evidence type="ECO:0000256" key="2">
    <source>
        <dbReference type="ARBA" id="ARBA00012438"/>
    </source>
</evidence>
<gene>
    <name evidence="8" type="ORF">J4709_44985</name>
</gene>
<dbReference type="PANTHER" id="PTHR43711:SF1">
    <property type="entry name" value="HISTIDINE KINASE 1"/>
    <property type="match status" value="1"/>
</dbReference>
<evidence type="ECO:0000259" key="7">
    <source>
        <dbReference type="PROSITE" id="PS50109"/>
    </source>
</evidence>
<proteinExistence type="predicted"/>
<dbReference type="PROSITE" id="PS50109">
    <property type="entry name" value="HIS_KIN"/>
    <property type="match status" value="1"/>
</dbReference>
<dbReference type="Gene3D" id="3.50.50.60">
    <property type="entry name" value="FAD/NAD(P)-binding domain"/>
    <property type="match status" value="1"/>
</dbReference>
<evidence type="ECO:0000256" key="4">
    <source>
        <dbReference type="ARBA" id="ARBA00022777"/>
    </source>
</evidence>
<name>A0ABS3S6Y3_9ACTN</name>
<evidence type="ECO:0000313" key="9">
    <source>
        <dbReference type="Proteomes" id="UP000680206"/>
    </source>
</evidence>
<evidence type="ECO:0000313" key="8">
    <source>
        <dbReference type="EMBL" id="MBO2464749.1"/>
    </source>
</evidence>
<dbReference type="InterPro" id="IPR005467">
    <property type="entry name" value="His_kinase_dom"/>
</dbReference>
<dbReference type="EC" id="2.7.13.3" evidence="2"/>
<dbReference type="InterPro" id="IPR003594">
    <property type="entry name" value="HATPase_dom"/>
</dbReference>
<dbReference type="PANTHER" id="PTHR43711">
    <property type="entry name" value="TWO-COMPONENT HISTIDINE KINASE"/>
    <property type="match status" value="1"/>
</dbReference>
<feature type="domain" description="Histidine kinase" evidence="7">
    <location>
        <begin position="77"/>
        <end position="162"/>
    </location>
</feature>
<comment type="catalytic activity">
    <reaction evidence="1">
        <text>ATP + protein L-histidine = ADP + protein N-phospho-L-histidine.</text>
        <dbReference type="EC" id="2.7.13.3"/>
    </reaction>
</comment>
<dbReference type="EMBL" id="JAGEPF010000038">
    <property type="protein sequence ID" value="MBO2464749.1"/>
    <property type="molecule type" value="Genomic_DNA"/>
</dbReference>
<dbReference type="InterPro" id="IPR036890">
    <property type="entry name" value="HATPase_C_sf"/>
</dbReference>
<feature type="region of interest" description="Disordered" evidence="6">
    <location>
        <begin position="157"/>
        <end position="182"/>
    </location>
</feature>
<evidence type="ECO:0000256" key="3">
    <source>
        <dbReference type="ARBA" id="ARBA00022679"/>
    </source>
</evidence>
<dbReference type="Proteomes" id="UP000680206">
    <property type="component" value="Unassembled WGS sequence"/>
</dbReference>
<dbReference type="Pfam" id="PF02518">
    <property type="entry name" value="HATPase_c"/>
    <property type="match status" value="1"/>
</dbReference>